<dbReference type="InterPro" id="IPR011335">
    <property type="entry name" value="Restrct_endonuc-II-like"/>
</dbReference>
<protein>
    <submittedName>
        <fullName evidence="5">NaeI family type II restriction endonuclease</fullName>
    </submittedName>
</protein>
<keyword evidence="3" id="KW-0378">Hydrolase</keyword>
<evidence type="ECO:0000259" key="4">
    <source>
        <dbReference type="Pfam" id="PF09126"/>
    </source>
</evidence>
<dbReference type="InterPro" id="IPR015210">
    <property type="entry name" value="NaeI"/>
</dbReference>
<dbReference type="EMBL" id="JAVREV010000030">
    <property type="protein sequence ID" value="MDT0447296.1"/>
    <property type="molecule type" value="Genomic_DNA"/>
</dbReference>
<evidence type="ECO:0000313" key="6">
    <source>
        <dbReference type="Proteomes" id="UP001183615"/>
    </source>
</evidence>
<dbReference type="CDD" id="cd22338">
    <property type="entry name" value="NaeI-like"/>
    <property type="match status" value="1"/>
</dbReference>
<dbReference type="InterPro" id="IPR037057">
    <property type="entry name" value="DNA_rep_MutH/T2_RE_sf"/>
</dbReference>
<dbReference type="Gene3D" id="3.40.600.10">
    <property type="entry name" value="DNA mismatch repair MutH/Restriction endonuclease, type II"/>
    <property type="match status" value="1"/>
</dbReference>
<dbReference type="Proteomes" id="UP001183615">
    <property type="component" value="Unassembled WGS sequence"/>
</dbReference>
<evidence type="ECO:0000256" key="1">
    <source>
        <dbReference type="ARBA" id="ARBA00022722"/>
    </source>
</evidence>
<gene>
    <name evidence="5" type="ORF">RM779_32575</name>
</gene>
<name>A0ABU2SE94_9ACTN</name>
<keyword evidence="2 5" id="KW-0255">Endonuclease</keyword>
<feature type="domain" description="Type II restriction enzyme NaeI" evidence="4">
    <location>
        <begin position="27"/>
        <end position="297"/>
    </location>
</feature>
<organism evidence="5 6">
    <name type="scientific">Streptomyces johnsoniae</name>
    <dbReference type="NCBI Taxonomy" id="3075532"/>
    <lineage>
        <taxon>Bacteria</taxon>
        <taxon>Bacillati</taxon>
        <taxon>Actinomycetota</taxon>
        <taxon>Actinomycetes</taxon>
        <taxon>Kitasatosporales</taxon>
        <taxon>Streptomycetaceae</taxon>
        <taxon>Streptomyces</taxon>
    </lineage>
</organism>
<accession>A0ABU2SE94</accession>
<dbReference type="GO" id="GO:0004519">
    <property type="term" value="F:endonuclease activity"/>
    <property type="evidence" value="ECO:0007669"/>
    <property type="project" value="UniProtKB-KW"/>
</dbReference>
<evidence type="ECO:0000256" key="3">
    <source>
        <dbReference type="ARBA" id="ARBA00022801"/>
    </source>
</evidence>
<dbReference type="InterPro" id="IPR036388">
    <property type="entry name" value="WH-like_DNA-bd_sf"/>
</dbReference>
<sequence>MNIAIASPPGSMDPGVRAVASCFTARAGMERLFADCFRQAIDEVLDGQRTGRYDLTAADVESTEKTYLGTKVEIIVRAAFSLLRGRYMDYLVDGHEVDAKFTMRKNWSIPAEAVGHICLLMTADDAASFFRVGLVRITESALNQGRNRDGKRTLSKHGRESTFWIVPDGRLTENLLLHLPAADREKIFSHPGGQTRINELFRRVHGRIVNRSTVLTVAKQDDSPKRVRDARLRLRAQGIIILGHQRGHQRIAGELGLPVPTRGEWVAARVTPASYGFGGRVAFIGEIPYRTAAPEDAETEAPKVTE</sequence>
<dbReference type="Gene3D" id="1.10.10.10">
    <property type="entry name" value="Winged helix-like DNA-binding domain superfamily/Winged helix DNA-binding domain"/>
    <property type="match status" value="1"/>
</dbReference>
<proteinExistence type="predicted"/>
<evidence type="ECO:0000313" key="5">
    <source>
        <dbReference type="EMBL" id="MDT0447296.1"/>
    </source>
</evidence>
<keyword evidence="1" id="KW-0540">Nuclease</keyword>
<comment type="caution">
    <text evidence="5">The sequence shown here is derived from an EMBL/GenBank/DDBJ whole genome shotgun (WGS) entry which is preliminary data.</text>
</comment>
<keyword evidence="6" id="KW-1185">Reference proteome</keyword>
<dbReference type="RefSeq" id="WP_311621410.1">
    <property type="nucleotide sequence ID" value="NZ_JAVREV010000030.1"/>
</dbReference>
<dbReference type="Pfam" id="PF09126">
    <property type="entry name" value="NaeI"/>
    <property type="match status" value="1"/>
</dbReference>
<reference evidence="6" key="1">
    <citation type="submission" date="2023-07" db="EMBL/GenBank/DDBJ databases">
        <title>30 novel species of actinomycetes from the DSMZ collection.</title>
        <authorList>
            <person name="Nouioui I."/>
        </authorList>
    </citation>
    <scope>NUCLEOTIDE SEQUENCE [LARGE SCALE GENOMIC DNA]</scope>
    <source>
        <strain evidence="6">DSM 41886</strain>
    </source>
</reference>
<evidence type="ECO:0000256" key="2">
    <source>
        <dbReference type="ARBA" id="ARBA00022759"/>
    </source>
</evidence>
<dbReference type="SUPFAM" id="SSF52980">
    <property type="entry name" value="Restriction endonuclease-like"/>
    <property type="match status" value="1"/>
</dbReference>